<feature type="transmembrane region" description="Helical" evidence="6">
    <location>
        <begin position="130"/>
        <end position="153"/>
    </location>
</feature>
<dbReference type="CDD" id="cd07042">
    <property type="entry name" value="STAS_SulP_like_sulfate_transporter"/>
    <property type="match status" value="1"/>
</dbReference>
<dbReference type="AlphaFoldDB" id="A0ABD3QUJ5"/>
<name>A0ABD3QUJ5_9STRA</name>
<feature type="transmembrane region" description="Helical" evidence="6">
    <location>
        <begin position="335"/>
        <end position="355"/>
    </location>
</feature>
<feature type="transmembrane region" description="Helical" evidence="6">
    <location>
        <begin position="361"/>
        <end position="384"/>
    </location>
</feature>
<feature type="region of interest" description="Disordered" evidence="5">
    <location>
        <begin position="617"/>
        <end position="640"/>
    </location>
</feature>
<feature type="region of interest" description="Disordered" evidence="5">
    <location>
        <begin position="488"/>
        <end position="509"/>
    </location>
</feature>
<feature type="transmembrane region" description="Helical" evidence="6">
    <location>
        <begin position="12"/>
        <end position="33"/>
    </location>
</feature>
<dbReference type="Proteomes" id="UP001530400">
    <property type="component" value="Unassembled WGS sequence"/>
</dbReference>
<dbReference type="NCBIfam" id="TIGR00815">
    <property type="entry name" value="sulP"/>
    <property type="match status" value="1"/>
</dbReference>
<evidence type="ECO:0000256" key="1">
    <source>
        <dbReference type="ARBA" id="ARBA00004141"/>
    </source>
</evidence>
<feature type="transmembrane region" description="Helical" evidence="6">
    <location>
        <begin position="254"/>
        <end position="279"/>
    </location>
</feature>
<evidence type="ECO:0000256" key="4">
    <source>
        <dbReference type="ARBA" id="ARBA00023136"/>
    </source>
</evidence>
<dbReference type="Gene3D" id="3.30.750.24">
    <property type="entry name" value="STAS domain"/>
    <property type="match status" value="1"/>
</dbReference>
<feature type="transmembrane region" description="Helical" evidence="6">
    <location>
        <begin position="65"/>
        <end position="83"/>
    </location>
</feature>
<dbReference type="InterPro" id="IPR011547">
    <property type="entry name" value="SLC26A/SulP_dom"/>
</dbReference>
<evidence type="ECO:0000313" key="8">
    <source>
        <dbReference type="EMBL" id="KAL3803927.1"/>
    </source>
</evidence>
<feature type="transmembrane region" description="Helical" evidence="6">
    <location>
        <begin position="396"/>
        <end position="423"/>
    </location>
</feature>
<dbReference type="InterPro" id="IPR001902">
    <property type="entry name" value="SLC26A/SulP_fam"/>
</dbReference>
<dbReference type="SUPFAM" id="SSF52091">
    <property type="entry name" value="SpoIIaa-like"/>
    <property type="match status" value="1"/>
</dbReference>
<comment type="caution">
    <text evidence="8">The sequence shown here is derived from an EMBL/GenBank/DDBJ whole genome shotgun (WGS) entry which is preliminary data.</text>
</comment>
<dbReference type="Pfam" id="PF00916">
    <property type="entry name" value="Sulfate_transp"/>
    <property type="match status" value="1"/>
</dbReference>
<accession>A0ABD3QUJ5</accession>
<proteinExistence type="predicted"/>
<comment type="subcellular location">
    <subcellularLocation>
        <location evidence="1">Membrane</location>
        <topology evidence="1">Multi-pass membrane protein</topology>
    </subcellularLocation>
</comment>
<dbReference type="PROSITE" id="PS50801">
    <property type="entry name" value="STAS"/>
    <property type="match status" value="1"/>
</dbReference>
<feature type="domain" description="STAS" evidence="7">
    <location>
        <begin position="447"/>
        <end position="593"/>
    </location>
</feature>
<evidence type="ECO:0000313" key="9">
    <source>
        <dbReference type="Proteomes" id="UP001530400"/>
    </source>
</evidence>
<organism evidence="8 9">
    <name type="scientific">Cyclotella atomus</name>
    <dbReference type="NCBI Taxonomy" id="382360"/>
    <lineage>
        <taxon>Eukaryota</taxon>
        <taxon>Sar</taxon>
        <taxon>Stramenopiles</taxon>
        <taxon>Ochrophyta</taxon>
        <taxon>Bacillariophyta</taxon>
        <taxon>Coscinodiscophyceae</taxon>
        <taxon>Thalassiosirophycidae</taxon>
        <taxon>Stephanodiscales</taxon>
        <taxon>Stephanodiscaceae</taxon>
        <taxon>Cyclotella</taxon>
    </lineage>
</organism>
<sequence>MTAWLSTYKWRSYLQNDVMAGLTVGVMIIPQSMSYAKLAGLPVEFGLYSSLMPLYAYAMFGSSRQLGVGPVAIVSLLLATGLAHTLENEGVTPENTGEEEYQAIYTTLAMQTSVLVGLVYVLMGLLRLGFVTIFLSHAVVSGFTSGAAIIIGLSQLKYFFGYSIPNVKTLQGILMYLFKDIEQFNWTTFLLGMSCVGTLLGLKKLATKYPKLKWTRAAGPLLVTVVSIVLQATIDMEARGIPIVGHIPAGLPSFTGSVIFPVSNTGIINVVISIAIVGFMESIAIAKKLAHVHGYELDSSQELAGLASGLFGGYPVTGSFSRSAVNNDSGAHSGLSAIITATMVLVTLVCLTGVFESLALATLAAIVISGVVSLVDYSEAIYLWRVHKFDFSVWMCAFLGTLFLGVEMGLGLSVGISLLLVIFESAYPHTAVLGRLPGTHHYRNIKQYPNAERYDGTVLIRVDAPIYFANTQHVKEKIQKYYERAEEKLHEEHRRHSESNNNDESDENNNVIRSSEVQRVQFVVLELSPVSHIDTSALHTLHEIKALFCDDNVQLCLANPNPRVMQRLVHSGFADEIGSDHIFVALHDAVHYCLNHMDNVEIEKHLSQMSLNKLNEQNNDVDYGMPSSTEHSNGDLGLNV</sequence>
<feature type="transmembrane region" description="Helical" evidence="6">
    <location>
        <begin position="214"/>
        <end position="234"/>
    </location>
</feature>
<feature type="compositionally biased region" description="Basic and acidic residues" evidence="5">
    <location>
        <begin position="488"/>
        <end position="498"/>
    </location>
</feature>
<evidence type="ECO:0000256" key="3">
    <source>
        <dbReference type="ARBA" id="ARBA00022989"/>
    </source>
</evidence>
<keyword evidence="4 6" id="KW-0472">Membrane</keyword>
<evidence type="ECO:0000256" key="2">
    <source>
        <dbReference type="ARBA" id="ARBA00022692"/>
    </source>
</evidence>
<protein>
    <recommendedName>
        <fullName evidence="7">STAS domain-containing protein</fullName>
    </recommendedName>
</protein>
<dbReference type="InterPro" id="IPR002645">
    <property type="entry name" value="STAS_dom"/>
</dbReference>
<dbReference type="EMBL" id="JALLPJ020000061">
    <property type="protein sequence ID" value="KAL3803927.1"/>
    <property type="molecule type" value="Genomic_DNA"/>
</dbReference>
<gene>
    <name evidence="8" type="ORF">ACHAWO_013730</name>
</gene>
<evidence type="ECO:0000256" key="5">
    <source>
        <dbReference type="SAM" id="MobiDB-lite"/>
    </source>
</evidence>
<feature type="compositionally biased region" description="Polar residues" evidence="5">
    <location>
        <begin position="617"/>
        <end position="631"/>
    </location>
</feature>
<reference evidence="8 9" key="1">
    <citation type="submission" date="2024-10" db="EMBL/GenBank/DDBJ databases">
        <title>Updated reference genomes for cyclostephanoid diatoms.</title>
        <authorList>
            <person name="Roberts W.R."/>
            <person name="Alverson A.J."/>
        </authorList>
    </citation>
    <scope>NUCLEOTIDE SEQUENCE [LARGE SCALE GENOMIC DNA]</scope>
    <source>
        <strain evidence="8 9">AJA010-31</strain>
    </source>
</reference>
<dbReference type="InterPro" id="IPR036513">
    <property type="entry name" value="STAS_dom_sf"/>
</dbReference>
<feature type="transmembrane region" description="Helical" evidence="6">
    <location>
        <begin position="103"/>
        <end position="123"/>
    </location>
</feature>
<keyword evidence="2 6" id="KW-0812">Transmembrane</keyword>
<dbReference type="PANTHER" id="PTHR11814">
    <property type="entry name" value="SULFATE TRANSPORTER"/>
    <property type="match status" value="1"/>
</dbReference>
<keyword evidence="3 6" id="KW-1133">Transmembrane helix</keyword>
<dbReference type="GO" id="GO:0016020">
    <property type="term" value="C:membrane"/>
    <property type="evidence" value="ECO:0007669"/>
    <property type="project" value="UniProtKB-SubCell"/>
</dbReference>
<evidence type="ECO:0000256" key="6">
    <source>
        <dbReference type="SAM" id="Phobius"/>
    </source>
</evidence>
<evidence type="ECO:0000259" key="7">
    <source>
        <dbReference type="PROSITE" id="PS50801"/>
    </source>
</evidence>
<dbReference type="Pfam" id="PF01740">
    <property type="entry name" value="STAS"/>
    <property type="match status" value="1"/>
</dbReference>
<feature type="transmembrane region" description="Helical" evidence="6">
    <location>
        <begin position="184"/>
        <end position="202"/>
    </location>
</feature>
<feature type="transmembrane region" description="Helical" evidence="6">
    <location>
        <begin position="39"/>
        <end position="58"/>
    </location>
</feature>
<keyword evidence="9" id="KW-1185">Reference proteome</keyword>